<accession>A0A2P7RXP8</accession>
<keyword evidence="2" id="KW-1185">Reference proteome</keyword>
<evidence type="ECO:0000313" key="1">
    <source>
        <dbReference type="EMBL" id="PSJ55000.1"/>
    </source>
</evidence>
<dbReference type="EMBL" id="PXYK01000028">
    <property type="protein sequence ID" value="PSJ55000.1"/>
    <property type="molecule type" value="Genomic_DNA"/>
</dbReference>
<organism evidence="1 2">
    <name type="scientific">Kumtagia ephedrae</name>
    <dbReference type="NCBI Taxonomy" id="2116701"/>
    <lineage>
        <taxon>Bacteria</taxon>
        <taxon>Pseudomonadati</taxon>
        <taxon>Pseudomonadota</taxon>
        <taxon>Alphaproteobacteria</taxon>
        <taxon>Hyphomicrobiales</taxon>
        <taxon>Phyllobacteriaceae</taxon>
        <taxon>Kumtagia</taxon>
    </lineage>
</organism>
<dbReference type="Pfam" id="PF06169">
    <property type="entry name" value="DUF982"/>
    <property type="match status" value="1"/>
</dbReference>
<evidence type="ECO:0000313" key="2">
    <source>
        <dbReference type="Proteomes" id="UP000241229"/>
    </source>
</evidence>
<proteinExistence type="predicted"/>
<dbReference type="AlphaFoldDB" id="A0A2P7RXP8"/>
<dbReference type="OrthoDB" id="8090270at2"/>
<comment type="caution">
    <text evidence="1">The sequence shown here is derived from an EMBL/GenBank/DDBJ whole genome shotgun (WGS) entry which is preliminary data.</text>
</comment>
<dbReference type="Gene3D" id="6.10.250.730">
    <property type="match status" value="1"/>
</dbReference>
<dbReference type="RefSeq" id="WP_106774690.1">
    <property type="nucleotide sequence ID" value="NZ_PXYK01000028.1"/>
</dbReference>
<sequence>MLDLSSITPVAVAIMGCHKRDIRSLSDMHEFLTEWPPSQRRMSYGAAAKACAAARAGEISPEAAREAFVQFAETAGILWPEVSPIISVKPVARGYAGFA</sequence>
<protein>
    <submittedName>
        <fullName evidence="1">DUF982 domain-containing protein</fullName>
    </submittedName>
</protein>
<dbReference type="InterPro" id="IPR010385">
    <property type="entry name" value="DUF982"/>
</dbReference>
<gene>
    <name evidence="1" type="ORF">C7I84_23685</name>
</gene>
<name>A0A2P7RXP8_9HYPH</name>
<dbReference type="Proteomes" id="UP000241229">
    <property type="component" value="Unassembled WGS sequence"/>
</dbReference>
<reference evidence="1 2" key="1">
    <citation type="submission" date="2018-03" db="EMBL/GenBank/DDBJ databases">
        <title>The draft genome of Mesorhizobium sp. 6GN-30.</title>
        <authorList>
            <person name="Liu L."/>
            <person name="Li L."/>
            <person name="Wang T."/>
            <person name="Zhang X."/>
            <person name="Liang L."/>
        </authorList>
    </citation>
    <scope>NUCLEOTIDE SEQUENCE [LARGE SCALE GENOMIC DNA]</scope>
    <source>
        <strain evidence="1 2">6GN30</strain>
    </source>
</reference>